<keyword evidence="1" id="KW-0472">Membrane</keyword>
<feature type="transmembrane region" description="Helical" evidence="1">
    <location>
        <begin position="124"/>
        <end position="146"/>
    </location>
</feature>
<dbReference type="AlphaFoldDB" id="A0AAV2PKR4"/>
<keyword evidence="1" id="KW-1133">Transmembrane helix</keyword>
<dbReference type="Proteomes" id="UP001497623">
    <property type="component" value="Unassembled WGS sequence"/>
</dbReference>
<evidence type="ECO:0000313" key="2">
    <source>
        <dbReference type="EMBL" id="CAL4060490.1"/>
    </source>
</evidence>
<dbReference type="EMBL" id="CAXKWB010000376">
    <property type="protein sequence ID" value="CAL4060490.1"/>
    <property type="molecule type" value="Genomic_DNA"/>
</dbReference>
<evidence type="ECO:0000313" key="3">
    <source>
        <dbReference type="Proteomes" id="UP001497623"/>
    </source>
</evidence>
<feature type="transmembrane region" description="Helical" evidence="1">
    <location>
        <begin position="158"/>
        <end position="181"/>
    </location>
</feature>
<feature type="transmembrane region" description="Helical" evidence="1">
    <location>
        <begin position="272"/>
        <end position="290"/>
    </location>
</feature>
<keyword evidence="3" id="KW-1185">Reference proteome</keyword>
<name>A0AAV2PKR4_MEGNR</name>
<reference evidence="2 3" key="1">
    <citation type="submission" date="2024-05" db="EMBL/GenBank/DDBJ databases">
        <authorList>
            <person name="Wallberg A."/>
        </authorList>
    </citation>
    <scope>NUCLEOTIDE SEQUENCE [LARGE SCALE GENOMIC DNA]</scope>
</reference>
<evidence type="ECO:0000256" key="1">
    <source>
        <dbReference type="SAM" id="Phobius"/>
    </source>
</evidence>
<protein>
    <submittedName>
        <fullName evidence="2">Uncharacterized protein</fullName>
    </submittedName>
</protein>
<comment type="caution">
    <text evidence="2">The sequence shown here is derived from an EMBL/GenBank/DDBJ whole genome shotgun (WGS) entry which is preliminary data.</text>
</comment>
<gene>
    <name evidence="2" type="ORF">MNOR_LOCUS1418</name>
</gene>
<feature type="transmembrane region" description="Helical" evidence="1">
    <location>
        <begin position="239"/>
        <end position="260"/>
    </location>
</feature>
<keyword evidence="1" id="KW-0812">Transmembrane</keyword>
<accession>A0AAV2PKR4</accession>
<sequence>MEKEKRRKGGRCMVQLNNANINSLRFGQLSGHLQNISIIRTWRTWDICRSLLLFGYNGSIWLFFSLLNCLGSFQKIKSKLNSLWENHGHRITSSFSFIMYCLDTCTDIYTVYKTDNPRHIFMRYIGITIISTSCLTSSTVNYYYMHKRWSTAQSTKRWYHYFIYTGVGFLLLPFCLLAENAKKAWSLERKQFEDEVPADIKYVIITESLLEGGSQFCLQVGFIILVSGEDHNFTENIKWYRWVSIFLSLLSTARGASFLLEMRNIAPHTTSALKIVYLMVTIGKLFIVSWK</sequence>
<organism evidence="2 3">
    <name type="scientific">Meganyctiphanes norvegica</name>
    <name type="common">Northern krill</name>
    <name type="synonym">Thysanopoda norvegica</name>
    <dbReference type="NCBI Taxonomy" id="48144"/>
    <lineage>
        <taxon>Eukaryota</taxon>
        <taxon>Metazoa</taxon>
        <taxon>Ecdysozoa</taxon>
        <taxon>Arthropoda</taxon>
        <taxon>Crustacea</taxon>
        <taxon>Multicrustacea</taxon>
        <taxon>Malacostraca</taxon>
        <taxon>Eumalacostraca</taxon>
        <taxon>Eucarida</taxon>
        <taxon>Euphausiacea</taxon>
        <taxon>Euphausiidae</taxon>
        <taxon>Meganyctiphanes</taxon>
    </lineage>
</organism>
<feature type="transmembrane region" description="Helical" evidence="1">
    <location>
        <begin position="51"/>
        <end position="73"/>
    </location>
</feature>
<proteinExistence type="predicted"/>